<evidence type="ECO:0000313" key="10">
    <source>
        <dbReference type="EMBL" id="KFH46992.1"/>
    </source>
</evidence>
<accession>A0A086TCB0</accession>
<dbReference type="OrthoDB" id="29661at2759"/>
<comment type="caution">
    <text evidence="10">The sequence shown here is derived from an EMBL/GenBank/DDBJ whole genome shotgun (WGS) entry which is preliminary data.</text>
</comment>
<gene>
    <name evidence="10" type="ORF">ACRE_021700</name>
</gene>
<dbReference type="SMART" id="SM00730">
    <property type="entry name" value="PSN"/>
    <property type="match status" value="1"/>
</dbReference>
<dbReference type="Pfam" id="PF04258">
    <property type="entry name" value="Peptidase_A22B"/>
    <property type="match status" value="1"/>
</dbReference>
<evidence type="ECO:0000256" key="7">
    <source>
        <dbReference type="ARBA" id="ARBA00023136"/>
    </source>
</evidence>
<evidence type="ECO:0000256" key="9">
    <source>
        <dbReference type="SAM" id="Phobius"/>
    </source>
</evidence>
<evidence type="ECO:0000256" key="3">
    <source>
        <dbReference type="ARBA" id="ARBA00022692"/>
    </source>
</evidence>
<comment type="subcellular location">
    <subcellularLocation>
        <location evidence="1">Endoplasmic reticulum membrane</location>
        <topology evidence="1">Multi-pass membrane protein</topology>
    </subcellularLocation>
</comment>
<keyword evidence="3 9" id="KW-0812">Transmembrane</keyword>
<dbReference type="GO" id="GO:0098553">
    <property type="term" value="C:lumenal side of endoplasmic reticulum membrane"/>
    <property type="evidence" value="ECO:0007669"/>
    <property type="project" value="TreeGrafter"/>
</dbReference>
<dbReference type="PANTHER" id="PTHR12174">
    <property type="entry name" value="SIGNAL PEPTIDE PEPTIDASE"/>
    <property type="match status" value="1"/>
</dbReference>
<dbReference type="GO" id="GO:0006465">
    <property type="term" value="P:signal peptide processing"/>
    <property type="evidence" value="ECO:0007669"/>
    <property type="project" value="TreeGrafter"/>
</dbReference>
<dbReference type="HOGENOM" id="CLU_023799_1_1_1"/>
<feature type="region of interest" description="Disordered" evidence="8">
    <location>
        <begin position="63"/>
        <end position="99"/>
    </location>
</feature>
<evidence type="ECO:0000256" key="1">
    <source>
        <dbReference type="ARBA" id="ARBA00004477"/>
    </source>
</evidence>
<dbReference type="Proteomes" id="UP000029964">
    <property type="component" value="Unassembled WGS sequence"/>
</dbReference>
<organism evidence="10 11">
    <name type="scientific">Hapsidospora chrysogenum (strain ATCC 11550 / CBS 779.69 / DSM 880 / IAM 14645 / JCM 23072 / IMI 49137)</name>
    <name type="common">Acremonium chrysogenum</name>
    <dbReference type="NCBI Taxonomy" id="857340"/>
    <lineage>
        <taxon>Eukaryota</taxon>
        <taxon>Fungi</taxon>
        <taxon>Dikarya</taxon>
        <taxon>Ascomycota</taxon>
        <taxon>Pezizomycotina</taxon>
        <taxon>Sordariomycetes</taxon>
        <taxon>Hypocreomycetidae</taxon>
        <taxon>Hypocreales</taxon>
        <taxon>Bionectriaceae</taxon>
        <taxon>Hapsidospora</taxon>
    </lineage>
</organism>
<keyword evidence="10" id="KW-0645">Protease</keyword>
<feature type="transmembrane region" description="Helical" evidence="9">
    <location>
        <begin position="474"/>
        <end position="492"/>
    </location>
</feature>
<feature type="transmembrane region" description="Helical" evidence="9">
    <location>
        <begin position="342"/>
        <end position="363"/>
    </location>
</feature>
<protein>
    <submittedName>
        <fullName evidence="10">Intramembrane protease-like protein</fullName>
    </submittedName>
</protein>
<feature type="transmembrane region" description="Helical" evidence="9">
    <location>
        <begin position="254"/>
        <end position="271"/>
    </location>
</feature>
<feature type="transmembrane region" description="Helical" evidence="9">
    <location>
        <begin position="299"/>
        <end position="322"/>
    </location>
</feature>
<dbReference type="EMBL" id="JPKY01000013">
    <property type="protein sequence ID" value="KFH46992.1"/>
    <property type="molecule type" value="Genomic_DNA"/>
</dbReference>
<dbReference type="AlphaFoldDB" id="A0A086TCB0"/>
<sequence length="596" mass="66205">MADNSTVLDGALDTINATLNSTAPSSSGSAWETLRDLDFLLLEAKLVFSALGIIYVGSHAALRRPPSAAPAPSRKKLGKKGEHDDDDEEEEEEDEEPFAHQGLELSDAIMFPLMAGIILMGLYYLIQWLNDPSIISKILRWYMSTMSILSMLTLYSHGIDLVMSFVFPRYWRGRDGSLRKVDQKERVVRPCDDVGNSVEGEPASRSPLPSFVSVLAPSERTRRAAWDLRGVFTQEWLFRLYVHGMGEEKAKIRFSHMIALVASLGTAVVYSSTTSPFLSNVLGYGLCYGSFLMLSPTDLLIATLVLSGLFVYDIVMVFYTPYMVTVATTLDVPIKLTFQAAARRSILGLGDIVLPGILMAWALRLDLWLHYRRKIKYEATELKIIEKDAVSGAIVTRSETKHKEVKARYINAQGAWADRFWVRGCMLFGAKQLPAEVAASRFPKTYFHATVVGYSLGMAATLAMLLVFKRGQPALLYLVPGVLGSLYLTALARGEMKLVWGYTEDGSIDTKDVVVDLDSEGNAVKRLGKLKDGVVDTTKDEQKDKPEDKDKDGEKKSKDASKEVKRPDSKDGEGKKRKRGHKVFYISLETPPVAED</sequence>
<name>A0A086TCB0_HAPC1</name>
<dbReference type="GO" id="GO:0033619">
    <property type="term" value="P:membrane protein proteolysis"/>
    <property type="evidence" value="ECO:0007669"/>
    <property type="project" value="TreeGrafter"/>
</dbReference>
<keyword evidence="7 9" id="KW-0472">Membrane</keyword>
<evidence type="ECO:0000256" key="2">
    <source>
        <dbReference type="ARBA" id="ARBA00006859"/>
    </source>
</evidence>
<feature type="transmembrane region" description="Helical" evidence="9">
    <location>
        <begin position="108"/>
        <end position="126"/>
    </location>
</feature>
<dbReference type="GO" id="GO:0042500">
    <property type="term" value="F:aspartic endopeptidase activity, intramembrane cleaving"/>
    <property type="evidence" value="ECO:0007669"/>
    <property type="project" value="InterPro"/>
</dbReference>
<feature type="transmembrane region" description="Helical" evidence="9">
    <location>
        <begin position="146"/>
        <end position="167"/>
    </location>
</feature>
<keyword evidence="4" id="KW-0378">Hydrolase</keyword>
<keyword evidence="6 9" id="KW-1133">Transmembrane helix</keyword>
<comment type="similarity">
    <text evidence="2">Belongs to the peptidase A22B family.</text>
</comment>
<keyword evidence="5" id="KW-0256">Endoplasmic reticulum</keyword>
<reference evidence="11" key="1">
    <citation type="journal article" date="2014" name="Genome Announc.">
        <title>Genome sequence and annotation of Acremonium chrysogenum, producer of the beta-lactam antibiotic cephalosporin C.</title>
        <authorList>
            <person name="Terfehr D."/>
            <person name="Dahlmann T.A."/>
            <person name="Specht T."/>
            <person name="Zadra I."/>
            <person name="Kuernsteiner H."/>
            <person name="Kueck U."/>
        </authorList>
    </citation>
    <scope>NUCLEOTIDE SEQUENCE [LARGE SCALE GENOMIC DNA]</scope>
    <source>
        <strain evidence="11">ATCC 11550 / CBS 779.69 / DSM 880 / IAM 14645 / JCM 23072 / IMI 49137</strain>
    </source>
</reference>
<evidence type="ECO:0000256" key="6">
    <source>
        <dbReference type="ARBA" id="ARBA00022989"/>
    </source>
</evidence>
<dbReference type="MEROPS" id="A22.008"/>
<evidence type="ECO:0000256" key="4">
    <source>
        <dbReference type="ARBA" id="ARBA00022801"/>
    </source>
</evidence>
<feature type="transmembrane region" description="Helical" evidence="9">
    <location>
        <begin position="446"/>
        <end position="468"/>
    </location>
</feature>
<keyword evidence="11" id="KW-1185">Reference proteome</keyword>
<dbReference type="GO" id="GO:0098554">
    <property type="term" value="C:cytoplasmic side of endoplasmic reticulum membrane"/>
    <property type="evidence" value="ECO:0007669"/>
    <property type="project" value="TreeGrafter"/>
</dbReference>
<dbReference type="InterPro" id="IPR007369">
    <property type="entry name" value="Peptidase_A22B_SPP"/>
</dbReference>
<dbReference type="STRING" id="857340.A0A086TCB0"/>
<dbReference type="InterPro" id="IPR006639">
    <property type="entry name" value="Preselin/SPP"/>
</dbReference>
<evidence type="ECO:0000256" key="5">
    <source>
        <dbReference type="ARBA" id="ARBA00022824"/>
    </source>
</evidence>
<dbReference type="PANTHER" id="PTHR12174:SF23">
    <property type="entry name" value="MINOR HISTOCOMPATIBILITY ANTIGEN H13"/>
    <property type="match status" value="1"/>
</dbReference>
<evidence type="ECO:0000256" key="8">
    <source>
        <dbReference type="SAM" id="MobiDB-lite"/>
    </source>
</evidence>
<feature type="compositionally biased region" description="Basic and acidic residues" evidence="8">
    <location>
        <begin position="536"/>
        <end position="574"/>
    </location>
</feature>
<feature type="compositionally biased region" description="Low complexity" evidence="8">
    <location>
        <begin position="63"/>
        <end position="72"/>
    </location>
</feature>
<evidence type="ECO:0000313" key="11">
    <source>
        <dbReference type="Proteomes" id="UP000029964"/>
    </source>
</evidence>
<feature type="compositionally biased region" description="Acidic residues" evidence="8">
    <location>
        <begin position="84"/>
        <end position="96"/>
    </location>
</feature>
<feature type="region of interest" description="Disordered" evidence="8">
    <location>
        <begin position="536"/>
        <end position="596"/>
    </location>
</feature>
<proteinExistence type="inferred from homology"/>